<reference evidence="2" key="2">
    <citation type="submission" date="2016-01" db="EMBL/GenBank/DDBJ databases">
        <authorList>
            <person name="Oliw E.H."/>
        </authorList>
    </citation>
    <scope>NUCLEOTIDE SEQUENCE</scope>
    <source>
        <strain evidence="2">1</strain>
    </source>
</reference>
<dbReference type="AlphaFoldDB" id="A0A160VQ60"/>
<keyword evidence="4" id="KW-1185">Reference proteome</keyword>
<gene>
    <name evidence="1" type="ORF">A3L04_00300</name>
    <name evidence="2" type="ORF">CHITON_0053</name>
</gene>
<dbReference type="STRING" id="54262.CHITON_0053"/>
<evidence type="ECO:0000313" key="1">
    <source>
        <dbReference type="EMBL" id="ASJ15624.1"/>
    </source>
</evidence>
<dbReference type="Proteomes" id="UP000093069">
    <property type="component" value="Chromosome I"/>
</dbReference>
<evidence type="ECO:0000313" key="4">
    <source>
        <dbReference type="Proteomes" id="UP000250189"/>
    </source>
</evidence>
<dbReference type="EMBL" id="LN999010">
    <property type="protein sequence ID" value="CUX76832.1"/>
    <property type="molecule type" value="Genomic_DNA"/>
</dbReference>
<protein>
    <submittedName>
        <fullName evidence="2">Uncharacterized protein</fullName>
    </submittedName>
</protein>
<name>A0A160VQ60_9EURY</name>
<sequence>MKFEDVLVWFALLLLIFGIFFPATAPSRLPEYIESKGTRPSTSIDGGAGVCLFSDFEYFVKELNKLESYDVSSQGNFLFWNRIYKISRRFRTA</sequence>
<accession>A0A160VQ60</accession>
<reference evidence="1 4" key="3">
    <citation type="submission" date="2016-04" db="EMBL/GenBank/DDBJ databases">
        <title>Complete genome sequence of Thermococcus chitonophagus type strain GC74.</title>
        <authorList>
            <person name="Oger P.M."/>
        </authorList>
    </citation>
    <scope>NUCLEOTIDE SEQUENCE [LARGE SCALE GENOMIC DNA]</scope>
    <source>
        <strain evidence="1 4">GC74</strain>
    </source>
</reference>
<reference evidence="3" key="1">
    <citation type="submission" date="2016-01" db="EMBL/GenBank/DDBJ databases">
        <authorList>
            <person name="Vorgias C.E."/>
        </authorList>
    </citation>
    <scope>NUCLEOTIDE SEQUENCE [LARGE SCALE GENOMIC DNA]</scope>
</reference>
<evidence type="ECO:0000313" key="2">
    <source>
        <dbReference type="EMBL" id="CUX76832.1"/>
    </source>
</evidence>
<organism evidence="2 3">
    <name type="scientific">Thermococcus chitonophagus</name>
    <dbReference type="NCBI Taxonomy" id="54262"/>
    <lineage>
        <taxon>Archaea</taxon>
        <taxon>Methanobacteriati</taxon>
        <taxon>Methanobacteriota</taxon>
        <taxon>Thermococci</taxon>
        <taxon>Thermococcales</taxon>
        <taxon>Thermococcaceae</taxon>
        <taxon>Thermococcus</taxon>
    </lineage>
</organism>
<dbReference type="KEGG" id="tch:CHITON_0053"/>
<dbReference type="EMBL" id="CP015193">
    <property type="protein sequence ID" value="ASJ15624.1"/>
    <property type="molecule type" value="Genomic_DNA"/>
</dbReference>
<evidence type="ECO:0000313" key="3">
    <source>
        <dbReference type="Proteomes" id="UP000093069"/>
    </source>
</evidence>
<proteinExistence type="predicted"/>
<dbReference type="Proteomes" id="UP000250189">
    <property type="component" value="Chromosome"/>
</dbReference>